<dbReference type="InterPro" id="IPR050344">
    <property type="entry name" value="Peptidase_M1_aminopeptidases"/>
</dbReference>
<feature type="domain" description="Aminopeptidase N-like N-terminal" evidence="3">
    <location>
        <begin position="102"/>
        <end position="293"/>
    </location>
</feature>
<proteinExistence type="inferred from homology"/>
<feature type="domain" description="ERAP1-like C-terminal" evidence="2">
    <location>
        <begin position="554"/>
        <end position="649"/>
    </location>
</feature>
<dbReference type="AlphaFoldDB" id="A0A7R9CFA9"/>
<reference evidence="4" key="1">
    <citation type="submission" date="2020-11" db="EMBL/GenBank/DDBJ databases">
        <authorList>
            <person name="Tran Van P."/>
        </authorList>
    </citation>
    <scope>NUCLEOTIDE SEQUENCE</scope>
</reference>
<dbReference type="PANTHER" id="PTHR11533">
    <property type="entry name" value="PROTEASE M1 ZINC METALLOPROTEASE"/>
    <property type="match status" value="1"/>
</dbReference>
<dbReference type="GO" id="GO:0005737">
    <property type="term" value="C:cytoplasm"/>
    <property type="evidence" value="ECO:0007669"/>
    <property type="project" value="TreeGrafter"/>
</dbReference>
<dbReference type="GO" id="GO:0005615">
    <property type="term" value="C:extracellular space"/>
    <property type="evidence" value="ECO:0007669"/>
    <property type="project" value="TreeGrafter"/>
</dbReference>
<dbReference type="InterPro" id="IPR024571">
    <property type="entry name" value="ERAP1-like_C_dom"/>
</dbReference>
<dbReference type="SUPFAM" id="SSF63737">
    <property type="entry name" value="Leukotriene A4 hydrolase N-terminal domain"/>
    <property type="match status" value="1"/>
</dbReference>
<dbReference type="Gene3D" id="2.60.40.1910">
    <property type="match status" value="1"/>
</dbReference>
<protein>
    <recommendedName>
        <fullName evidence="5">Aminopeptidase N</fullName>
    </recommendedName>
</protein>
<evidence type="ECO:0000259" key="2">
    <source>
        <dbReference type="Pfam" id="PF11838"/>
    </source>
</evidence>
<comment type="similarity">
    <text evidence="1">Belongs to the peptidase M1 family.</text>
</comment>
<dbReference type="Gene3D" id="1.25.50.20">
    <property type="match status" value="1"/>
</dbReference>
<dbReference type="InterPro" id="IPR042097">
    <property type="entry name" value="Aminopeptidase_N-like_N_sf"/>
</dbReference>
<dbReference type="InterPro" id="IPR045357">
    <property type="entry name" value="Aminopeptidase_N-like_N"/>
</dbReference>
<evidence type="ECO:0000313" key="4">
    <source>
        <dbReference type="EMBL" id="CAD7393603.1"/>
    </source>
</evidence>
<accession>A0A7R9CFA9</accession>
<sequence>MYRRAIAGLWEPLLFQIVRVGHLAAVAPSDWFRDRASTSSGALKSLILNDVGSSTDVLDSSAVFHFFWSPGKVCRLLQFQDHSAHLIKRSAQSPDLPENVLPKLYHLEIQPYLEEGTFSGSMRITVTCKRPTYNITLRAGDNLQVTDSVVKQTQTESSEDGDVKVSGVRRSNDDLLILDLEQSLVEGREYQLKIPFSGSLGEGRLSGRFYRDSYIDPSLGDKRWYALTDLSTSSAQYVFPCFSNDSLKTPFLINIVRKDNLSSLSNMPLLDSQDIPNKKGWTLDRYQMTPPMSPSSVYIFVSNFKLAGSTIIQNTNGPVNVSVYGQENLLGQLSQVSRDVSTLVKVAQRQFGVSFPLPALSIIALPKEHKTATNHSGWGVVPIQDNYLNLQLNKLYCSIVDQWFQHWATPQHDTSTIHVKKIIADYVYRQYLSQVSAGKTYIQDDLWHAMSLAADEEEGFPKTLAVKTIINSWFTQDYIPLVEVNRTYSNNSAIVEQHILSIDLIPSKKDDIRWVIPLIYLTPKNLDGDTARPAKWMEQKTQVELSGLPSAEDFIIVNPVEGSLFMVNYDTTNWNLLADYIRTSLQNDSLPQIDRVTRTKVIQDTFNLAFSEKLDYGVTLNMSRALQYERDNLVWFQVNNLFLHLRTLLFGTRAGDLVQVYTYNSLQTNTMFFVISICRNYKSQFFPKNMLLYKVAVTLYNNLYKKVSYKFIQIGKKMFVRQSGYIRCKNIVQRYFLFLLNSAIERGIPNTPNNQEHTLCKLADPDCIRSKQNIYDDWMNNDNSIKTTPLSTTLCPVLTSGTDKEFDYGLRAMLNKTSNERLRILRCLASGCLTSSERMERFENKRPAVWKALIKAATNPYLTEKGHEKLESFYKSHEGEFGEQEELVKGNLRDSVHLTAKWEGENLPTIVSWVQDNWDGNRVVTKLMMAPIPALRKCGYTPSNFHPPHTHKTSTDNKHCGCNLTVSRRILSRLLTALTKILLYS</sequence>
<gene>
    <name evidence="4" type="ORF">TCEB3V08_LOCUS1571</name>
</gene>
<evidence type="ECO:0000256" key="1">
    <source>
        <dbReference type="ARBA" id="ARBA00010136"/>
    </source>
</evidence>
<evidence type="ECO:0008006" key="5">
    <source>
        <dbReference type="Google" id="ProtNLM"/>
    </source>
</evidence>
<dbReference type="EMBL" id="OC316757">
    <property type="protein sequence ID" value="CAD7393603.1"/>
    <property type="molecule type" value="Genomic_DNA"/>
</dbReference>
<dbReference type="Pfam" id="PF11838">
    <property type="entry name" value="ERAP1_C"/>
    <property type="match status" value="1"/>
</dbReference>
<dbReference type="PANTHER" id="PTHR11533:SF18">
    <property type="entry name" value="FI02158P"/>
    <property type="match status" value="1"/>
</dbReference>
<evidence type="ECO:0000259" key="3">
    <source>
        <dbReference type="Pfam" id="PF17900"/>
    </source>
</evidence>
<name>A0A7R9CFA9_TIMCR</name>
<organism evidence="4">
    <name type="scientific">Timema cristinae</name>
    <name type="common">Walking stick</name>
    <dbReference type="NCBI Taxonomy" id="61476"/>
    <lineage>
        <taxon>Eukaryota</taxon>
        <taxon>Metazoa</taxon>
        <taxon>Ecdysozoa</taxon>
        <taxon>Arthropoda</taxon>
        <taxon>Hexapoda</taxon>
        <taxon>Insecta</taxon>
        <taxon>Pterygota</taxon>
        <taxon>Neoptera</taxon>
        <taxon>Polyneoptera</taxon>
        <taxon>Phasmatodea</taxon>
        <taxon>Timematodea</taxon>
        <taxon>Timematoidea</taxon>
        <taxon>Timematidae</taxon>
        <taxon>Timema</taxon>
    </lineage>
</organism>
<dbReference type="GO" id="GO:0016020">
    <property type="term" value="C:membrane"/>
    <property type="evidence" value="ECO:0007669"/>
    <property type="project" value="TreeGrafter"/>
</dbReference>
<dbReference type="Gene3D" id="2.60.40.1730">
    <property type="entry name" value="tricorn interacting facor f3 domain"/>
    <property type="match status" value="1"/>
</dbReference>
<dbReference type="Pfam" id="PF17900">
    <property type="entry name" value="Peptidase_M1_N"/>
    <property type="match status" value="1"/>
</dbReference>